<accession>A0A2A6EBU4</accession>
<evidence type="ECO:0000313" key="2">
    <source>
        <dbReference type="EMBL" id="PDP45195.1"/>
    </source>
</evidence>
<dbReference type="PANTHER" id="PTHR22916:SF3">
    <property type="entry name" value="UDP-GLCNAC:BETAGAL BETA-1,3-N-ACETYLGLUCOSAMINYLTRANSFERASE-LIKE PROTEIN 1"/>
    <property type="match status" value="1"/>
</dbReference>
<dbReference type="InterPro" id="IPR029044">
    <property type="entry name" value="Nucleotide-diphossugar_trans"/>
</dbReference>
<dbReference type="EMBL" id="NSLJ01000001">
    <property type="protein sequence ID" value="PDP45195.1"/>
    <property type="molecule type" value="Genomic_DNA"/>
</dbReference>
<dbReference type="GO" id="GO:0016758">
    <property type="term" value="F:hexosyltransferase activity"/>
    <property type="evidence" value="ECO:0007669"/>
    <property type="project" value="UniProtKB-ARBA"/>
</dbReference>
<sequence>MCEISVVMPVYNSGKYVNEAIRSVLAQSFDDFEFIIVDDGSTDNTQSIIHSFVDTRIKFIQNKHDFIGSLNRGMSSATGKYVARMDADDIMHIDRLKIQHAVMQRHSEITICGTSANNFSNSQNKGISDIVSGLIEKPILKFIQGNFIIHPTTMIRSDFLKKHSLKYEDYPYAEDYKLWSEIAKFGGQFYVENQPLHYYRISDSQVSNKYREQQKKTTEIIIKEIIAFLIEENKREYPELSDMYNNLCKLQKRQLLSAYEVSRFFQNLFSNNELRLNL</sequence>
<name>A0A2A6EBU4_TANFO</name>
<protein>
    <submittedName>
        <fullName evidence="2">Glycosyl transferase</fullName>
    </submittedName>
</protein>
<dbReference type="SUPFAM" id="SSF53448">
    <property type="entry name" value="Nucleotide-diphospho-sugar transferases"/>
    <property type="match status" value="1"/>
</dbReference>
<dbReference type="AlphaFoldDB" id="A0A2A6EBU4"/>
<evidence type="ECO:0000259" key="1">
    <source>
        <dbReference type="Pfam" id="PF00535"/>
    </source>
</evidence>
<dbReference type="PANTHER" id="PTHR22916">
    <property type="entry name" value="GLYCOSYLTRANSFERASE"/>
    <property type="match status" value="1"/>
</dbReference>
<feature type="domain" description="Glycosyltransferase 2-like" evidence="1">
    <location>
        <begin position="5"/>
        <end position="160"/>
    </location>
</feature>
<comment type="caution">
    <text evidence="2">The sequence shown here is derived from an EMBL/GenBank/DDBJ whole genome shotgun (WGS) entry which is preliminary data.</text>
</comment>
<dbReference type="Gene3D" id="3.90.550.10">
    <property type="entry name" value="Spore Coat Polysaccharide Biosynthesis Protein SpsA, Chain A"/>
    <property type="match status" value="1"/>
</dbReference>
<reference evidence="2 3" key="1">
    <citation type="submission" date="2017-09" db="EMBL/GenBank/DDBJ databases">
        <title>Phase variable restriction modification systems are present in the genome sequences of periodontal pathogens Prevotella intermedia, Tannerella forsythia and Porphyromonas gingivalis.</title>
        <authorList>
            <person name="Haigh R.D."/>
            <person name="Crawford L."/>
            <person name="Ralph J."/>
            <person name="Wanford J."/>
            <person name="Vartoukian S.R."/>
            <person name="Hijazib K."/>
            <person name="Wade W."/>
            <person name="Oggioni M.R."/>
        </authorList>
    </citation>
    <scope>NUCLEOTIDE SEQUENCE [LARGE SCALE GENOMIC DNA]</scope>
    <source>
        <strain evidence="2 3">WW11663</strain>
    </source>
</reference>
<dbReference type="Pfam" id="PF00535">
    <property type="entry name" value="Glycos_transf_2"/>
    <property type="match status" value="1"/>
</dbReference>
<organism evidence="2 3">
    <name type="scientific">Tannerella forsythia</name>
    <name type="common">Bacteroides forsythus</name>
    <dbReference type="NCBI Taxonomy" id="28112"/>
    <lineage>
        <taxon>Bacteria</taxon>
        <taxon>Pseudomonadati</taxon>
        <taxon>Bacteroidota</taxon>
        <taxon>Bacteroidia</taxon>
        <taxon>Bacteroidales</taxon>
        <taxon>Tannerellaceae</taxon>
        <taxon>Tannerella</taxon>
    </lineage>
</organism>
<dbReference type="InterPro" id="IPR001173">
    <property type="entry name" value="Glyco_trans_2-like"/>
</dbReference>
<dbReference type="Proteomes" id="UP000219259">
    <property type="component" value="Unassembled WGS sequence"/>
</dbReference>
<proteinExistence type="predicted"/>
<keyword evidence="2" id="KW-0808">Transferase</keyword>
<gene>
    <name evidence="2" type="ORF">CLI86_00785</name>
</gene>
<evidence type="ECO:0000313" key="3">
    <source>
        <dbReference type="Proteomes" id="UP000219259"/>
    </source>
</evidence>